<keyword evidence="2" id="KW-1185">Reference proteome</keyword>
<dbReference type="EMBL" id="LSZW01000065">
    <property type="protein sequence ID" value="KXK64236.1"/>
    <property type="molecule type" value="Genomic_DNA"/>
</dbReference>
<name>A0A136Q183_9FIRM</name>
<organism evidence="1 2">
    <name type="scientific">Christensenella minuta</name>
    <dbReference type="NCBI Taxonomy" id="626937"/>
    <lineage>
        <taxon>Bacteria</taxon>
        <taxon>Bacillati</taxon>
        <taxon>Bacillota</taxon>
        <taxon>Clostridia</taxon>
        <taxon>Christensenellales</taxon>
        <taxon>Christensenellaceae</taxon>
        <taxon>Christensenella</taxon>
    </lineage>
</organism>
<comment type="caution">
    <text evidence="1">The sequence shown here is derived from an EMBL/GenBank/DDBJ whole genome shotgun (WGS) entry which is preliminary data.</text>
</comment>
<proteinExistence type="predicted"/>
<accession>A0A136Q183</accession>
<reference evidence="1 2" key="1">
    <citation type="submission" date="2016-02" db="EMBL/GenBank/DDBJ databases">
        <authorList>
            <person name="Wen L."/>
            <person name="He K."/>
            <person name="Yang H."/>
        </authorList>
    </citation>
    <scope>NUCLEOTIDE SEQUENCE [LARGE SCALE GENOMIC DNA]</scope>
    <source>
        <strain evidence="1 2">DSM 22607</strain>
    </source>
</reference>
<dbReference type="Proteomes" id="UP000070366">
    <property type="component" value="Unassembled WGS sequence"/>
</dbReference>
<evidence type="ECO:0000313" key="1">
    <source>
        <dbReference type="EMBL" id="KXK64236.1"/>
    </source>
</evidence>
<gene>
    <name evidence="1" type="ORF">HMPREF3293_02880</name>
</gene>
<sequence>MAPKNASTIIAEQAFRHNAFCSMEAPDKKQTGTQGCSACILLRFRP</sequence>
<protein>
    <submittedName>
        <fullName evidence="1">Uncharacterized protein</fullName>
    </submittedName>
</protein>
<dbReference type="AlphaFoldDB" id="A0A136Q183"/>
<evidence type="ECO:0000313" key="2">
    <source>
        <dbReference type="Proteomes" id="UP000070366"/>
    </source>
</evidence>